<proteinExistence type="predicted"/>
<feature type="compositionally biased region" description="Acidic residues" evidence="1">
    <location>
        <begin position="76"/>
        <end position="99"/>
    </location>
</feature>
<evidence type="ECO:0000313" key="4">
    <source>
        <dbReference type="Proteomes" id="UP000190188"/>
    </source>
</evidence>
<dbReference type="Gene3D" id="2.60.40.680">
    <property type="match status" value="1"/>
</dbReference>
<dbReference type="Gene3D" id="2.60.120.260">
    <property type="entry name" value="Galactose-binding domain-like"/>
    <property type="match status" value="1"/>
</dbReference>
<dbReference type="InterPro" id="IPR002105">
    <property type="entry name" value="Dockerin_1_rpt"/>
</dbReference>
<gene>
    <name evidence="3" type="ORF">BVG16_28160</name>
</gene>
<evidence type="ECO:0000313" key="3">
    <source>
        <dbReference type="EMBL" id="OPA73507.1"/>
    </source>
</evidence>
<dbReference type="AlphaFoldDB" id="A0A1T2X0W7"/>
<dbReference type="InterPro" id="IPR008965">
    <property type="entry name" value="CBM2/CBM3_carb-bd_dom_sf"/>
</dbReference>
<keyword evidence="2" id="KW-0732">Signal</keyword>
<feature type="region of interest" description="Disordered" evidence="1">
    <location>
        <begin position="62"/>
        <end position="99"/>
    </location>
</feature>
<dbReference type="Gene3D" id="1.10.1330.10">
    <property type="entry name" value="Dockerin domain"/>
    <property type="match status" value="1"/>
</dbReference>
<dbReference type="InterPro" id="IPR018247">
    <property type="entry name" value="EF_Hand_1_Ca_BS"/>
</dbReference>
<keyword evidence="4" id="KW-1185">Reference proteome</keyword>
<dbReference type="PROSITE" id="PS00018">
    <property type="entry name" value="EF_HAND_1"/>
    <property type="match status" value="2"/>
</dbReference>
<name>A0A1T2X0W7_9BACL</name>
<dbReference type="OrthoDB" id="2529192at2"/>
<comment type="caution">
    <text evidence="3">The sequence shown here is derived from an EMBL/GenBank/DDBJ whole genome shotgun (WGS) entry which is preliminary data.</text>
</comment>
<protein>
    <recommendedName>
        <fullName evidence="5">Dockerin domain-containing protein</fullName>
    </recommendedName>
</protein>
<organism evidence="3 4">
    <name type="scientific">Paenibacillus selenitireducens</name>
    <dbReference type="NCBI Taxonomy" id="1324314"/>
    <lineage>
        <taxon>Bacteria</taxon>
        <taxon>Bacillati</taxon>
        <taxon>Bacillota</taxon>
        <taxon>Bacilli</taxon>
        <taxon>Bacillales</taxon>
        <taxon>Paenibacillaceae</taxon>
        <taxon>Paenibacillus</taxon>
    </lineage>
</organism>
<dbReference type="GO" id="GO:0000272">
    <property type="term" value="P:polysaccharide catabolic process"/>
    <property type="evidence" value="ECO:0007669"/>
    <property type="project" value="InterPro"/>
</dbReference>
<evidence type="ECO:0008006" key="5">
    <source>
        <dbReference type="Google" id="ProtNLM"/>
    </source>
</evidence>
<sequence length="489" mass="52459">MIDSKLKKARRIASIAALALLMALPSITFVPAPIQASTRNLEMIVDGQDEQLSDVPISVPEEQADESVEGSGSLDESVDESVDGQMDEPVSEQDEALTSEDVDADLQKTTVTQAVYTNKPLFNHGFEEPLNADGTIPGWSMFFAPNEGTSHEITQDVRYYGNSSLKLVDKSNTLPIYLQSDPRLVTPGFQYNGSAMIYIAPNAGNAGGASLVLRFYDAVGKQVNTDKDGENIVHLRKVGEWTRVTVTGIAPANAKHARIAASISNYFTAESGAFYDDFTLTSPQEEKAPGTLHLQMSTGILGSQPLEAKVMLSRGIDVQTAPGSLAYDPAVLEVAGVAVANDFNAGGAAALHWSIEETGIFKFDVSKPAGSTISGDKQVLNVTFKLLGEAEKVDVTLLQGSGVQDADGVENNKIYVSAEDDRSSTSIRRASLDVNGDGKIDLYDVMAVAKLTGQMVTNENWKFDINNDGRIDQADVEMLTNAILSKLLN</sequence>
<dbReference type="Proteomes" id="UP000190188">
    <property type="component" value="Unassembled WGS sequence"/>
</dbReference>
<dbReference type="SUPFAM" id="SSF63446">
    <property type="entry name" value="Type I dockerin domain"/>
    <property type="match status" value="1"/>
</dbReference>
<accession>A0A1T2X0W7</accession>
<dbReference type="GO" id="GO:0030246">
    <property type="term" value="F:carbohydrate binding"/>
    <property type="evidence" value="ECO:0007669"/>
    <property type="project" value="InterPro"/>
</dbReference>
<dbReference type="Pfam" id="PF00404">
    <property type="entry name" value="Dockerin_1"/>
    <property type="match status" value="1"/>
</dbReference>
<dbReference type="CDD" id="cd14254">
    <property type="entry name" value="Dockerin_II"/>
    <property type="match status" value="1"/>
</dbReference>
<dbReference type="RefSeq" id="WP_078502531.1">
    <property type="nucleotide sequence ID" value="NZ_MSZX01000016.1"/>
</dbReference>
<dbReference type="STRING" id="1324314.BVG16_28160"/>
<dbReference type="EMBL" id="MSZX01000016">
    <property type="protein sequence ID" value="OPA73507.1"/>
    <property type="molecule type" value="Genomic_DNA"/>
</dbReference>
<feature type="signal peptide" evidence="2">
    <location>
        <begin position="1"/>
        <end position="28"/>
    </location>
</feature>
<dbReference type="SUPFAM" id="SSF49384">
    <property type="entry name" value="Carbohydrate-binding domain"/>
    <property type="match status" value="1"/>
</dbReference>
<reference evidence="3 4" key="1">
    <citation type="submission" date="2017-01" db="EMBL/GenBank/DDBJ databases">
        <title>Genome analysis of Paenibacillus selenitrireducens ES3-24.</title>
        <authorList>
            <person name="Xu D."/>
            <person name="Yao R."/>
            <person name="Zheng S."/>
        </authorList>
    </citation>
    <scope>NUCLEOTIDE SEQUENCE [LARGE SCALE GENOMIC DNA]</scope>
    <source>
        <strain evidence="3 4">ES3-24</strain>
    </source>
</reference>
<dbReference type="GO" id="GO:0004553">
    <property type="term" value="F:hydrolase activity, hydrolyzing O-glycosyl compounds"/>
    <property type="evidence" value="ECO:0007669"/>
    <property type="project" value="InterPro"/>
</dbReference>
<feature type="chain" id="PRO_5039190346" description="Dockerin domain-containing protein" evidence="2">
    <location>
        <begin position="29"/>
        <end position="489"/>
    </location>
</feature>
<dbReference type="InterPro" id="IPR036439">
    <property type="entry name" value="Dockerin_dom_sf"/>
</dbReference>
<evidence type="ECO:0000256" key="1">
    <source>
        <dbReference type="SAM" id="MobiDB-lite"/>
    </source>
</evidence>
<evidence type="ECO:0000256" key="2">
    <source>
        <dbReference type="SAM" id="SignalP"/>
    </source>
</evidence>